<dbReference type="SUPFAM" id="SSF48208">
    <property type="entry name" value="Six-hairpin glycosidases"/>
    <property type="match status" value="1"/>
</dbReference>
<proteinExistence type="predicted"/>
<accession>A0A7G1I531</accession>
<dbReference type="GO" id="GO:0000224">
    <property type="term" value="F:peptide-N4-(N-acetyl-beta-glucosaminyl)asparagine amidase activity"/>
    <property type="evidence" value="ECO:0007669"/>
    <property type="project" value="TreeGrafter"/>
</dbReference>
<evidence type="ECO:0000256" key="2">
    <source>
        <dbReference type="ARBA" id="ARBA00011245"/>
    </source>
</evidence>
<feature type="domain" description="Glycosyl hydrolase family 92 N-terminal" evidence="7">
    <location>
        <begin position="29"/>
        <end position="190"/>
    </location>
</feature>
<dbReference type="InterPro" id="IPR014718">
    <property type="entry name" value="GH-type_carb-bd"/>
</dbReference>
<reference evidence="9" key="1">
    <citation type="submission" date="2020-07" db="EMBL/GenBank/DDBJ databases">
        <title>Complete genome sequencing of Coprobacter sp. strain 2CBH44.</title>
        <authorList>
            <person name="Sakamoto M."/>
            <person name="Murakami T."/>
            <person name="Mori H."/>
        </authorList>
    </citation>
    <scope>NUCLEOTIDE SEQUENCE [LARGE SCALE GENOMIC DNA]</scope>
    <source>
        <strain evidence="9">2CBH44</strain>
    </source>
</reference>
<dbReference type="Proteomes" id="UP000594042">
    <property type="component" value="Chromosome"/>
</dbReference>
<sequence>MRYSLFTLFFPLLLSACHSHIETKEPVDYVNTHIGNISHLLVPTFPTCHQPNSMLRMNPGRHEFVTDRMAGFPLNVPSHRQGDVLYLMPYCGDPEGLSPKTQYRYDQEESTPYHYSVFLDDYGITVDFAPGQRAALFTCKFEEIGERCIQLKTTGKGEIKGEKNSLSGYDTYKGTKHYFHLEFDKTPTSFIEKNIADTAVLCAQFGKELEQLGIRYGISYISVEQAKKNLNKEINDYNLQALAQTARAAWNKALGKINVEGSTEDEKITFYTALYRSHERMINISEDGKYYSGFDGKIHDDEGIPFWTDDWAWDTYHALHPLQIILNPKDHEAKLTSYIRMYEQSGWVPTFPCVFGDAHCMNGNHASVIFADALCKDIPFNVEKAFEGCRHTVLNETMIPWRRAPKTELDDFYHKNGWFPALAPGEKETVALVDDFEQREAVAVTQAASYDDWCIAQMANHLGKTDEYNFHIKRAFNYRNLFNSKTGFFHPKDKNGKFIEPFDYKFSGGIGSRAYYDENNAWTYIWNVHHNIADLINLFGGNKPFIEKLDQLFVEGMTTAKWRYYAVHPDATGNVGQYVMGNEPSFHIPYLYNYAGQPWKTQKRIRMLMESWFRNDLMGICGDEDGGGMSAFYVFSALGFYPVSAGMPYYTIGSPIFTKSSIKLDNGKTFTIIAKNNSRNNKYIQSARLNGKPYNKTYFSHKDILTGGTLELIMGNRPQKEWGTDNNAIPPSEGTKIKTK</sequence>
<evidence type="ECO:0000256" key="3">
    <source>
        <dbReference type="ARBA" id="ARBA00022837"/>
    </source>
</evidence>
<dbReference type="GO" id="GO:0005975">
    <property type="term" value="P:carbohydrate metabolic process"/>
    <property type="evidence" value="ECO:0007669"/>
    <property type="project" value="InterPro"/>
</dbReference>
<dbReference type="PROSITE" id="PS51257">
    <property type="entry name" value="PROKAR_LIPOPROTEIN"/>
    <property type="match status" value="1"/>
</dbReference>
<evidence type="ECO:0000313" key="9">
    <source>
        <dbReference type="Proteomes" id="UP000594042"/>
    </source>
</evidence>
<dbReference type="EMBL" id="AP023322">
    <property type="protein sequence ID" value="BCI64547.1"/>
    <property type="molecule type" value="Genomic_DNA"/>
</dbReference>
<dbReference type="PANTHER" id="PTHR12143:SF43">
    <property type="entry name" value="PUTATIVE-RELATED"/>
    <property type="match status" value="1"/>
</dbReference>
<dbReference type="InterPro" id="IPR041371">
    <property type="entry name" value="GH92_N"/>
</dbReference>
<evidence type="ECO:0000259" key="7">
    <source>
        <dbReference type="Pfam" id="PF17678"/>
    </source>
</evidence>
<dbReference type="InterPro" id="IPR005887">
    <property type="entry name" value="GH92_a_mannosidase_put"/>
</dbReference>
<organism evidence="8 9">
    <name type="scientific">Coprobacter secundus subsp. similis</name>
    <dbReference type="NCBI Taxonomy" id="2751153"/>
    <lineage>
        <taxon>Bacteria</taxon>
        <taxon>Pseudomonadati</taxon>
        <taxon>Bacteroidota</taxon>
        <taxon>Bacteroidia</taxon>
        <taxon>Bacteroidales</taxon>
        <taxon>Barnesiellaceae</taxon>
        <taxon>Coprobacter</taxon>
    </lineage>
</organism>
<dbReference type="PANTHER" id="PTHR12143">
    <property type="entry name" value="PEPTIDE N-GLYCANASE PNGASE -RELATED"/>
    <property type="match status" value="1"/>
</dbReference>
<dbReference type="GO" id="GO:0030246">
    <property type="term" value="F:carbohydrate binding"/>
    <property type="evidence" value="ECO:0007669"/>
    <property type="project" value="InterPro"/>
</dbReference>
<dbReference type="GO" id="GO:0006516">
    <property type="term" value="P:glycoprotein catabolic process"/>
    <property type="evidence" value="ECO:0007669"/>
    <property type="project" value="TreeGrafter"/>
</dbReference>
<keyword evidence="4" id="KW-0175">Coiled coil</keyword>
<evidence type="ECO:0000256" key="1">
    <source>
        <dbReference type="ARBA" id="ARBA00001913"/>
    </source>
</evidence>
<dbReference type="Gene3D" id="3.30.2080.10">
    <property type="entry name" value="GH92 mannosidase domain"/>
    <property type="match status" value="1"/>
</dbReference>
<feature type="coiled-coil region" evidence="4">
    <location>
        <begin position="220"/>
        <end position="247"/>
    </location>
</feature>
<dbReference type="Gene3D" id="1.20.1610.10">
    <property type="entry name" value="alpha-1,2-mannosidases domains"/>
    <property type="match status" value="1"/>
</dbReference>
<name>A0A7G1I531_9BACT</name>
<dbReference type="InterPro" id="IPR012939">
    <property type="entry name" value="Glyco_hydro_92"/>
</dbReference>
<dbReference type="InterPro" id="IPR008928">
    <property type="entry name" value="6-hairpin_glycosidase_sf"/>
</dbReference>
<dbReference type="Gene3D" id="1.20.1050.60">
    <property type="entry name" value="alpha-1,2-mannosidase"/>
    <property type="match status" value="1"/>
</dbReference>
<gene>
    <name evidence="8" type="ORF">Cop2CBH44_29000</name>
</gene>
<dbReference type="Pfam" id="PF17678">
    <property type="entry name" value="Glyco_hydro_92N"/>
    <property type="match status" value="1"/>
</dbReference>
<keyword evidence="3" id="KW-0106">Calcium</keyword>
<dbReference type="AlphaFoldDB" id="A0A7G1I531"/>
<evidence type="ECO:0000256" key="5">
    <source>
        <dbReference type="SAM" id="MobiDB-lite"/>
    </source>
</evidence>
<dbReference type="FunFam" id="3.30.2080.10:FF:000001">
    <property type="entry name" value="Alpha-1,2-mannosidase subfamily"/>
    <property type="match status" value="1"/>
</dbReference>
<comment type="cofactor">
    <cofactor evidence="1">
        <name>Ca(2+)</name>
        <dbReference type="ChEBI" id="CHEBI:29108"/>
    </cofactor>
</comment>
<evidence type="ECO:0000256" key="4">
    <source>
        <dbReference type="SAM" id="Coils"/>
    </source>
</evidence>
<feature type="domain" description="Glycosyl hydrolase family 92" evidence="6">
    <location>
        <begin position="225"/>
        <end position="716"/>
    </location>
</feature>
<evidence type="ECO:0000259" key="6">
    <source>
        <dbReference type="Pfam" id="PF07971"/>
    </source>
</evidence>
<comment type="subunit">
    <text evidence="2">Monomer.</text>
</comment>
<dbReference type="GO" id="GO:0005829">
    <property type="term" value="C:cytosol"/>
    <property type="evidence" value="ECO:0007669"/>
    <property type="project" value="TreeGrafter"/>
</dbReference>
<dbReference type="Gene3D" id="2.70.98.10">
    <property type="match status" value="1"/>
</dbReference>
<protein>
    <submittedName>
        <fullName evidence="8">Alpha-1 2-mannosidase</fullName>
    </submittedName>
</protein>
<evidence type="ECO:0000313" key="8">
    <source>
        <dbReference type="EMBL" id="BCI64547.1"/>
    </source>
</evidence>
<dbReference type="KEGG" id="copr:Cop2CBH44_29000"/>
<keyword evidence="9" id="KW-1185">Reference proteome</keyword>
<dbReference type="Pfam" id="PF07971">
    <property type="entry name" value="Glyco_hydro_92"/>
    <property type="match status" value="1"/>
</dbReference>
<dbReference type="NCBIfam" id="TIGR01180">
    <property type="entry name" value="aman2_put"/>
    <property type="match status" value="1"/>
</dbReference>
<feature type="region of interest" description="Disordered" evidence="5">
    <location>
        <begin position="721"/>
        <end position="740"/>
    </location>
</feature>
<dbReference type="RefSeq" id="WP_055097979.1">
    <property type="nucleotide sequence ID" value="NZ_AP023322.1"/>
</dbReference>
<dbReference type="InterPro" id="IPR050883">
    <property type="entry name" value="PNGase"/>
</dbReference>